<feature type="chain" id="PRO_5030696208" description="Porin" evidence="1">
    <location>
        <begin position="23"/>
        <end position="239"/>
    </location>
</feature>
<reference evidence="2 3" key="1">
    <citation type="submission" date="2020-08" db="EMBL/GenBank/DDBJ databases">
        <title>Genomic Encyclopedia of Type Strains, Phase IV (KMG-IV): sequencing the most valuable type-strain genomes for metagenomic binning, comparative biology and taxonomic classification.</title>
        <authorList>
            <person name="Goeker M."/>
        </authorList>
    </citation>
    <scope>NUCLEOTIDE SEQUENCE [LARGE SCALE GENOMIC DNA]</scope>
    <source>
        <strain evidence="2 3">DSM 100044</strain>
    </source>
</reference>
<organism evidence="2 3">
    <name type="scientific">Sphingomonas aerophila</name>
    <dbReference type="NCBI Taxonomy" id="1344948"/>
    <lineage>
        <taxon>Bacteria</taxon>
        <taxon>Pseudomonadati</taxon>
        <taxon>Pseudomonadota</taxon>
        <taxon>Alphaproteobacteria</taxon>
        <taxon>Sphingomonadales</taxon>
        <taxon>Sphingomonadaceae</taxon>
        <taxon>Sphingomonas</taxon>
    </lineage>
</organism>
<feature type="signal peptide" evidence="1">
    <location>
        <begin position="1"/>
        <end position="22"/>
    </location>
</feature>
<evidence type="ECO:0000256" key="1">
    <source>
        <dbReference type="SAM" id="SignalP"/>
    </source>
</evidence>
<evidence type="ECO:0008006" key="4">
    <source>
        <dbReference type="Google" id="ProtNLM"/>
    </source>
</evidence>
<gene>
    <name evidence="2" type="ORF">FHS94_000321</name>
</gene>
<proteinExistence type="predicted"/>
<dbReference type="EMBL" id="JACIJK010000001">
    <property type="protein sequence ID" value="MBB5713502.1"/>
    <property type="molecule type" value="Genomic_DNA"/>
</dbReference>
<sequence>MRKGRMLTGVAGGVLVAAAALALPGALGATPSRNATPARHVAPPVSMLGFTPVAGDPRLAAMFARGGLDTGSFRFTPAETRAISPKVTVAVRARSSRAVDPARGVAIATADQGTTLAPIAYNMGVALGWKSLAVAGEVGRVDMASRPGSREAADVAVSYSLNRFTGRVKAAADRPLANAPQLVEAAPSYSLDVGGSYKLTRNLDVTAGVRYRSDRERLSRLEADRRDSQAVYLGTAFRF</sequence>
<comment type="caution">
    <text evidence="2">The sequence shown here is derived from an EMBL/GenBank/DDBJ whole genome shotgun (WGS) entry which is preliminary data.</text>
</comment>
<evidence type="ECO:0000313" key="2">
    <source>
        <dbReference type="EMBL" id="MBB5713502.1"/>
    </source>
</evidence>
<evidence type="ECO:0000313" key="3">
    <source>
        <dbReference type="Proteomes" id="UP000546200"/>
    </source>
</evidence>
<accession>A0A7W9BA98</accession>
<protein>
    <recommendedName>
        <fullName evidence="4">Porin</fullName>
    </recommendedName>
</protein>
<keyword evidence="1" id="KW-0732">Signal</keyword>
<keyword evidence="3" id="KW-1185">Reference proteome</keyword>
<dbReference type="AlphaFoldDB" id="A0A7W9BA98"/>
<name>A0A7W9BA98_9SPHN</name>
<dbReference type="Proteomes" id="UP000546200">
    <property type="component" value="Unassembled WGS sequence"/>
</dbReference>